<dbReference type="InterPro" id="IPR019546">
    <property type="entry name" value="TAT_signal_bac_arc"/>
</dbReference>
<sequence length="398" mass="42158">MTPDLTRRGFLTRSALVGCSAAASPLLTRVSFAAAPWDTRLVVIILRGGMDALDVVRPLGDPDYAKARTGLLRREDTVIDLDGFYALHPGLQPLLPLWRAGELGAVQAVATPYRDKRSHFDGQDLLEAGSMGLGDVAGGWLNRALGQVPGASARTGFALGHGEMKLLAGETSVTDWYPDTALSLSPQAALLAEQMMAEDPLFHGAYAQAMALMGDGQEGGAGMDDPTKGKRRPPEHVNIASYAAEQLRGEARVVGFSLNGWDTHRAQTKGLTRALKRLSQTILTLKRELGAPVWGKTVVLAMTEFGRTVRQNGTGGTDHGTGGALLFAGGAVRGGQVLGDWLGLQESALLDRRDLMPTADLRAYVAGVLQGVAGLDRTTLERTVFPGLDMSGPTGLLL</sequence>
<dbReference type="PROSITE" id="PS51318">
    <property type="entry name" value="TAT"/>
    <property type="match status" value="1"/>
</dbReference>
<name>A0ABT0Q0G4_9RHOB</name>
<dbReference type="PANTHER" id="PTHR43737">
    <property type="entry name" value="BLL7424 PROTEIN"/>
    <property type="match status" value="1"/>
</dbReference>
<dbReference type="Pfam" id="PF07394">
    <property type="entry name" value="DUF1501"/>
    <property type="match status" value="1"/>
</dbReference>
<proteinExistence type="predicted"/>
<reference evidence="1" key="1">
    <citation type="submission" date="2022-05" db="EMBL/GenBank/DDBJ databases">
        <authorList>
            <person name="Park J.-S."/>
        </authorList>
    </citation>
    <scope>NUCLEOTIDE SEQUENCE</scope>
    <source>
        <strain evidence="1">2012CJ41-6</strain>
    </source>
</reference>
<dbReference type="InterPro" id="IPR010869">
    <property type="entry name" value="DUF1501"/>
</dbReference>
<dbReference type="Proteomes" id="UP001203880">
    <property type="component" value="Unassembled WGS sequence"/>
</dbReference>
<evidence type="ECO:0000313" key="2">
    <source>
        <dbReference type="Proteomes" id="UP001203880"/>
    </source>
</evidence>
<dbReference type="NCBIfam" id="TIGR01409">
    <property type="entry name" value="TAT_signal_seq"/>
    <property type="match status" value="1"/>
</dbReference>
<dbReference type="EMBL" id="JAMFMB010000007">
    <property type="protein sequence ID" value="MCL6283373.1"/>
    <property type="molecule type" value="Genomic_DNA"/>
</dbReference>
<dbReference type="InterPro" id="IPR006311">
    <property type="entry name" value="TAT_signal"/>
</dbReference>
<comment type="caution">
    <text evidence="1">The sequence shown here is derived from an EMBL/GenBank/DDBJ whole genome shotgun (WGS) entry which is preliminary data.</text>
</comment>
<protein>
    <submittedName>
        <fullName evidence="1">DUF1501 domain-containing protein</fullName>
    </submittedName>
</protein>
<evidence type="ECO:0000313" key="1">
    <source>
        <dbReference type="EMBL" id="MCL6283373.1"/>
    </source>
</evidence>
<dbReference type="PANTHER" id="PTHR43737:SF1">
    <property type="entry name" value="DUF1501 DOMAIN-CONTAINING PROTEIN"/>
    <property type="match status" value="1"/>
</dbReference>
<keyword evidence="2" id="KW-1185">Reference proteome</keyword>
<gene>
    <name evidence="1" type="ORF">M3P21_07485</name>
</gene>
<dbReference type="RefSeq" id="WP_249708218.1">
    <property type="nucleotide sequence ID" value="NZ_JAMFMB010000007.1"/>
</dbReference>
<organism evidence="1 2">
    <name type="scientific">Ruegeria spongiae</name>
    <dbReference type="NCBI Taxonomy" id="2942209"/>
    <lineage>
        <taxon>Bacteria</taxon>
        <taxon>Pseudomonadati</taxon>
        <taxon>Pseudomonadota</taxon>
        <taxon>Alphaproteobacteria</taxon>
        <taxon>Rhodobacterales</taxon>
        <taxon>Roseobacteraceae</taxon>
        <taxon>Ruegeria</taxon>
    </lineage>
</organism>
<accession>A0ABT0Q0G4</accession>